<accession>A0AAV4PET1</accession>
<comment type="caution">
    <text evidence="1">The sequence shown here is derived from an EMBL/GenBank/DDBJ whole genome shotgun (WGS) entry which is preliminary data.</text>
</comment>
<evidence type="ECO:0000313" key="1">
    <source>
        <dbReference type="EMBL" id="GIX94409.1"/>
    </source>
</evidence>
<evidence type="ECO:0000313" key="2">
    <source>
        <dbReference type="Proteomes" id="UP001054837"/>
    </source>
</evidence>
<proteinExistence type="predicted"/>
<keyword evidence="2" id="KW-1185">Reference proteome</keyword>
<name>A0AAV4PET1_9ARAC</name>
<protein>
    <submittedName>
        <fullName evidence="1">Uncharacterized protein</fullName>
    </submittedName>
</protein>
<gene>
    <name evidence="1" type="ORF">CDAR_220801</name>
</gene>
<organism evidence="1 2">
    <name type="scientific">Caerostris darwini</name>
    <dbReference type="NCBI Taxonomy" id="1538125"/>
    <lineage>
        <taxon>Eukaryota</taxon>
        <taxon>Metazoa</taxon>
        <taxon>Ecdysozoa</taxon>
        <taxon>Arthropoda</taxon>
        <taxon>Chelicerata</taxon>
        <taxon>Arachnida</taxon>
        <taxon>Araneae</taxon>
        <taxon>Araneomorphae</taxon>
        <taxon>Entelegynae</taxon>
        <taxon>Araneoidea</taxon>
        <taxon>Araneidae</taxon>
        <taxon>Caerostris</taxon>
    </lineage>
</organism>
<dbReference type="AlphaFoldDB" id="A0AAV4PET1"/>
<dbReference type="EMBL" id="BPLQ01002610">
    <property type="protein sequence ID" value="GIX94409.1"/>
    <property type="molecule type" value="Genomic_DNA"/>
</dbReference>
<reference evidence="1 2" key="1">
    <citation type="submission" date="2021-06" db="EMBL/GenBank/DDBJ databases">
        <title>Caerostris darwini draft genome.</title>
        <authorList>
            <person name="Kono N."/>
            <person name="Arakawa K."/>
        </authorList>
    </citation>
    <scope>NUCLEOTIDE SEQUENCE [LARGE SCALE GENOMIC DNA]</scope>
</reference>
<sequence>MAKFIFIHSPTAAYHSTKEQALRTKGQKNMFSLFHPKNKSVISFFFQQKAARRRRNLSECRRPRPGEEGLVMGQHGSRHLRMPLNCLELIFSKHTSAPTIWDRSSLLGHWRVHEQ</sequence>
<dbReference type="Proteomes" id="UP001054837">
    <property type="component" value="Unassembled WGS sequence"/>
</dbReference>